<dbReference type="GO" id="GO:0000309">
    <property type="term" value="F:nicotinamide-nucleotide adenylyltransferase activity"/>
    <property type="evidence" value="ECO:0007669"/>
    <property type="project" value="UniProtKB-UniRule"/>
</dbReference>
<keyword evidence="4" id="KW-0520">NAD</keyword>
<comment type="pathway">
    <text evidence="4">Cofactor biosynthesis; NAD(+) biosynthesis; NAD(+) from nicotinamide D-ribonucleotide: step 1/1.</text>
</comment>
<keyword evidence="2 4" id="KW-0808">Transferase</keyword>
<organism evidence="7">
    <name type="scientific">Staphylothermus marinus</name>
    <dbReference type="NCBI Taxonomy" id="2280"/>
    <lineage>
        <taxon>Archaea</taxon>
        <taxon>Thermoproteota</taxon>
        <taxon>Thermoprotei</taxon>
        <taxon>Desulfurococcales</taxon>
        <taxon>Desulfurococcaceae</taxon>
        <taxon>Staphylothermus</taxon>
    </lineage>
</organism>
<reference evidence="7" key="1">
    <citation type="journal article" date="2020" name="mSystems">
        <title>Genome- and Community-Level Interaction Insights into Carbon Utilization and Element Cycling Functions of Hydrothermarchaeota in Hydrothermal Sediment.</title>
        <authorList>
            <person name="Zhou Z."/>
            <person name="Liu Y."/>
            <person name="Xu W."/>
            <person name="Pan J."/>
            <person name="Luo Z.H."/>
            <person name="Li M."/>
        </authorList>
    </citation>
    <scope>NUCLEOTIDE SEQUENCE [LARGE SCALE GENOMIC DNA]</scope>
    <source>
        <strain evidence="6">SpSt-638</strain>
        <strain evidence="7">SpSt-648</strain>
    </source>
</reference>
<dbReference type="NCBIfam" id="NF002243">
    <property type="entry name" value="PRK01153.1"/>
    <property type="match status" value="1"/>
</dbReference>
<evidence type="ECO:0000256" key="2">
    <source>
        <dbReference type="ARBA" id="ARBA00022679"/>
    </source>
</evidence>
<dbReference type="Pfam" id="PF01467">
    <property type="entry name" value="CTP_transf_like"/>
    <property type="match status" value="1"/>
</dbReference>
<keyword evidence="3 4" id="KW-0548">Nucleotidyltransferase</keyword>
<dbReference type="GO" id="GO:0009435">
    <property type="term" value="P:NAD+ biosynthetic process"/>
    <property type="evidence" value="ECO:0007669"/>
    <property type="project" value="UniProtKB-UniRule"/>
</dbReference>
<dbReference type="InterPro" id="IPR014729">
    <property type="entry name" value="Rossmann-like_a/b/a_fold"/>
</dbReference>
<comment type="caution">
    <text evidence="7">The sequence shown here is derived from an EMBL/GenBank/DDBJ whole genome shotgun (WGS) entry which is preliminary data.</text>
</comment>
<name>A0A7C4JLC3_STAMA</name>
<comment type="subcellular location">
    <subcellularLocation>
        <location evidence="4">Cytoplasm</location>
    </subcellularLocation>
</comment>
<feature type="domain" description="Cytidyltransferase-like" evidence="5">
    <location>
        <begin position="5"/>
        <end position="68"/>
    </location>
</feature>
<dbReference type="EMBL" id="DTBE01000016">
    <property type="protein sequence ID" value="HGQ59217.1"/>
    <property type="molecule type" value="Genomic_DNA"/>
</dbReference>
<dbReference type="UniPathway" id="UPA00253">
    <property type="reaction ID" value="UER00600"/>
</dbReference>
<evidence type="ECO:0000256" key="3">
    <source>
        <dbReference type="ARBA" id="ARBA00022695"/>
    </source>
</evidence>
<dbReference type="PANTHER" id="PTHR21342:SF0">
    <property type="entry name" value="BIFUNCTIONAL NMN ADENYLYLTRANSFERASE_NUDIX HYDROLASE"/>
    <property type="match status" value="1"/>
</dbReference>
<evidence type="ECO:0000313" key="7">
    <source>
        <dbReference type="EMBL" id="HGQ73916.1"/>
    </source>
</evidence>
<keyword evidence="4" id="KW-0662">Pyridine nucleotide biosynthesis</keyword>
<comment type="similarity">
    <text evidence="1 4">Belongs to the archaeal NMN adenylyltransferase family.</text>
</comment>
<keyword evidence="4" id="KW-0067">ATP-binding</keyword>
<comment type="catalytic activity">
    <reaction evidence="4">
        <text>beta-nicotinamide D-ribonucleotide + ATP + H(+) = diphosphate + NAD(+)</text>
        <dbReference type="Rhea" id="RHEA:21360"/>
        <dbReference type="ChEBI" id="CHEBI:14649"/>
        <dbReference type="ChEBI" id="CHEBI:15378"/>
        <dbReference type="ChEBI" id="CHEBI:30616"/>
        <dbReference type="ChEBI" id="CHEBI:33019"/>
        <dbReference type="ChEBI" id="CHEBI:57540"/>
        <dbReference type="EC" id="2.7.7.1"/>
    </reaction>
</comment>
<evidence type="ECO:0000259" key="5">
    <source>
        <dbReference type="Pfam" id="PF01467"/>
    </source>
</evidence>
<accession>A0A7C4JLC3</accession>
<dbReference type="GO" id="GO:0005524">
    <property type="term" value="F:ATP binding"/>
    <property type="evidence" value="ECO:0007669"/>
    <property type="project" value="UniProtKB-KW"/>
</dbReference>
<dbReference type="HAMAP" id="MF_00243">
    <property type="entry name" value="NMN_adenylyltr"/>
    <property type="match status" value="1"/>
</dbReference>
<dbReference type="EC" id="2.7.7.1" evidence="4"/>
<dbReference type="NCBIfam" id="TIGR00125">
    <property type="entry name" value="cyt_tran_rel"/>
    <property type="match status" value="1"/>
</dbReference>
<dbReference type="GO" id="GO:0005737">
    <property type="term" value="C:cytoplasm"/>
    <property type="evidence" value="ECO:0007669"/>
    <property type="project" value="UniProtKB-SubCell"/>
</dbReference>
<protein>
    <recommendedName>
        <fullName evidence="4">Nicotinamide-nucleotide adenylyltransferase</fullName>
        <ecNumber evidence="4">2.7.7.1</ecNumber>
    </recommendedName>
    <alternativeName>
        <fullName evidence="4">NAD(+) diphosphorylase</fullName>
    </alternativeName>
    <alternativeName>
        <fullName evidence="4">NAD(+) pyrophosphorylase</fullName>
    </alternativeName>
    <alternativeName>
        <fullName evidence="4">NMN adenylyltransferase</fullName>
    </alternativeName>
</protein>
<dbReference type="AlphaFoldDB" id="A0A7C4JLC3"/>
<dbReference type="PANTHER" id="PTHR21342">
    <property type="entry name" value="PHOSPHOPANTETHEINE ADENYLYLTRANSFERASE"/>
    <property type="match status" value="1"/>
</dbReference>
<dbReference type="Gene3D" id="3.40.50.620">
    <property type="entry name" value="HUPs"/>
    <property type="match status" value="1"/>
</dbReference>
<keyword evidence="4" id="KW-0547">Nucleotide-binding</keyword>
<dbReference type="SUPFAM" id="SSF52374">
    <property type="entry name" value="Nucleotidylyl transferase"/>
    <property type="match status" value="1"/>
</dbReference>
<dbReference type="EMBL" id="DTBP01000016">
    <property type="protein sequence ID" value="HGQ73916.1"/>
    <property type="molecule type" value="Genomic_DNA"/>
</dbReference>
<evidence type="ECO:0000313" key="6">
    <source>
        <dbReference type="EMBL" id="HGQ59217.1"/>
    </source>
</evidence>
<evidence type="ECO:0000256" key="4">
    <source>
        <dbReference type="HAMAP-Rule" id="MF_00243"/>
    </source>
</evidence>
<keyword evidence="4" id="KW-0963">Cytoplasm</keyword>
<dbReference type="InterPro" id="IPR006418">
    <property type="entry name" value="NMN_Atrans_arc"/>
</dbReference>
<proteinExistence type="inferred from homology"/>
<evidence type="ECO:0000256" key="1">
    <source>
        <dbReference type="ARBA" id="ARBA00010124"/>
    </source>
</evidence>
<dbReference type="InterPro" id="IPR004821">
    <property type="entry name" value="Cyt_trans-like"/>
</dbReference>
<sequence length="177" mass="20512">MRRVLFPGRFQPIHKGHLYAIEKLLKEFDEIVIAIGSAQEGFTCDNPFTASERLEMIREVMEEHGYSREKYWLIPIPDINKPLAWTTYVLSMVPKVDAVASGNPHVLGIYSWLGFRVVRIELLEPEKYSGRVIRKLIRCGGEWSSLVSQKTYEFIVSVNGVERIREVCSVEYCSDRW</sequence>
<gene>
    <name evidence="6" type="ORF">ENU09_00605</name>
    <name evidence="7" type="ORF">ENU20_02425</name>
</gene>